<proteinExistence type="predicted"/>
<dbReference type="RefSeq" id="WP_380835940.1">
    <property type="nucleotide sequence ID" value="NZ_JBHSFP010000001.1"/>
</dbReference>
<feature type="transmembrane region" description="Helical" evidence="1">
    <location>
        <begin position="76"/>
        <end position="103"/>
    </location>
</feature>
<sequence length="114" mass="11769">MLSVVKSANMALMFLLELGVYVAVGYWGFTISPNWAVKLLLGIGGPVLFAVIWGVFGAPKASVPLHGMARAALELLWFGGGVAAAAGAGLVTTSVVFAVLFAVNAALRLLSHQV</sequence>
<keyword evidence="1" id="KW-1133">Transmembrane helix</keyword>
<organism evidence="2 3">
    <name type="scientific">Sphaerisporangium dianthi</name>
    <dbReference type="NCBI Taxonomy" id="1436120"/>
    <lineage>
        <taxon>Bacteria</taxon>
        <taxon>Bacillati</taxon>
        <taxon>Actinomycetota</taxon>
        <taxon>Actinomycetes</taxon>
        <taxon>Streptosporangiales</taxon>
        <taxon>Streptosporangiaceae</taxon>
        <taxon>Sphaerisporangium</taxon>
    </lineage>
</organism>
<reference evidence="3" key="1">
    <citation type="journal article" date="2019" name="Int. J. Syst. Evol. Microbiol.">
        <title>The Global Catalogue of Microorganisms (GCM) 10K type strain sequencing project: providing services to taxonomists for standard genome sequencing and annotation.</title>
        <authorList>
            <consortium name="The Broad Institute Genomics Platform"/>
            <consortium name="The Broad Institute Genome Sequencing Center for Infectious Disease"/>
            <person name="Wu L."/>
            <person name="Ma J."/>
        </authorList>
    </citation>
    <scope>NUCLEOTIDE SEQUENCE [LARGE SCALE GENOMIC DNA]</scope>
    <source>
        <strain evidence="3">CGMCC 4.7132</strain>
    </source>
</reference>
<dbReference type="EMBL" id="JBHSFP010000001">
    <property type="protein sequence ID" value="MFC4529440.1"/>
    <property type="molecule type" value="Genomic_DNA"/>
</dbReference>
<accession>A0ABV9C9U6</accession>
<protein>
    <submittedName>
        <fullName evidence="2">YrdB family protein</fullName>
    </submittedName>
</protein>
<evidence type="ECO:0000313" key="2">
    <source>
        <dbReference type="EMBL" id="MFC4529440.1"/>
    </source>
</evidence>
<feature type="transmembrane region" description="Helical" evidence="1">
    <location>
        <begin position="12"/>
        <end position="29"/>
    </location>
</feature>
<dbReference type="Proteomes" id="UP001596004">
    <property type="component" value="Unassembled WGS sequence"/>
</dbReference>
<keyword evidence="3" id="KW-1185">Reference proteome</keyword>
<comment type="caution">
    <text evidence="2">The sequence shown here is derived from an EMBL/GenBank/DDBJ whole genome shotgun (WGS) entry which is preliminary data.</text>
</comment>
<feature type="transmembrane region" description="Helical" evidence="1">
    <location>
        <begin position="35"/>
        <end position="56"/>
    </location>
</feature>
<keyword evidence="1" id="KW-0472">Membrane</keyword>
<dbReference type="Pfam" id="PF10823">
    <property type="entry name" value="DUF2568"/>
    <property type="match status" value="1"/>
</dbReference>
<evidence type="ECO:0000256" key="1">
    <source>
        <dbReference type="SAM" id="Phobius"/>
    </source>
</evidence>
<name>A0ABV9C9U6_9ACTN</name>
<evidence type="ECO:0000313" key="3">
    <source>
        <dbReference type="Proteomes" id="UP001596004"/>
    </source>
</evidence>
<gene>
    <name evidence="2" type="ORF">ACFO60_01595</name>
</gene>
<keyword evidence="1" id="KW-0812">Transmembrane</keyword>
<dbReference type="InterPro" id="IPR021214">
    <property type="entry name" value="DUF2568"/>
</dbReference>